<dbReference type="InterPro" id="IPR036779">
    <property type="entry name" value="LysM_dom_sf"/>
</dbReference>
<dbReference type="Gene3D" id="3.10.350.10">
    <property type="entry name" value="LysM domain"/>
    <property type="match status" value="1"/>
</dbReference>
<dbReference type="PROSITE" id="PS51782">
    <property type="entry name" value="LYSM"/>
    <property type="match status" value="1"/>
</dbReference>
<feature type="region of interest" description="Disordered" evidence="1">
    <location>
        <begin position="165"/>
        <end position="186"/>
    </location>
</feature>
<dbReference type="EMBL" id="CP035708">
    <property type="protein sequence ID" value="QEN00124.1"/>
    <property type="molecule type" value="Genomic_DNA"/>
</dbReference>
<gene>
    <name evidence="4" type="ORF">ABIC99_001972</name>
    <name evidence="5" type="ORF">EWH46_04560</name>
</gene>
<accession>A0A5C1Q0E7</accession>
<dbReference type="Gene3D" id="2.60.120.1440">
    <property type="match status" value="1"/>
</dbReference>
<evidence type="ECO:0000313" key="7">
    <source>
        <dbReference type="Proteomes" id="UP001549111"/>
    </source>
</evidence>
<feature type="signal peptide" evidence="2">
    <location>
        <begin position="1"/>
        <end position="30"/>
    </location>
</feature>
<dbReference type="SMART" id="SM00257">
    <property type="entry name" value="LysM"/>
    <property type="match status" value="1"/>
</dbReference>
<evidence type="ECO:0000313" key="4">
    <source>
        <dbReference type="EMBL" id="MET3604158.1"/>
    </source>
</evidence>
<reference evidence="5 6" key="1">
    <citation type="submission" date="2019-02" db="EMBL/GenBank/DDBJ databases">
        <title>Complete Genome Sequence and Methylome Analysis of Sphaerotilus natans subsp. sulfidivorans D-507.</title>
        <authorList>
            <person name="Fomenkov A."/>
            <person name="Gridneva E."/>
            <person name="Smolyakov D."/>
            <person name="Dubinina G."/>
            <person name="Vincze T."/>
            <person name="Grabovich M."/>
            <person name="Roberts R.J."/>
        </authorList>
    </citation>
    <scope>NUCLEOTIDE SEQUENCE [LARGE SCALE GENOMIC DNA]</scope>
    <source>
        <strain evidence="5 6">D-507</strain>
    </source>
</reference>
<dbReference type="Pfam" id="PF01476">
    <property type="entry name" value="LysM"/>
    <property type="match status" value="1"/>
</dbReference>
<evidence type="ECO:0000256" key="1">
    <source>
        <dbReference type="SAM" id="MobiDB-lite"/>
    </source>
</evidence>
<keyword evidence="7" id="KW-1185">Reference proteome</keyword>
<dbReference type="Pfam" id="PF04773">
    <property type="entry name" value="FecR"/>
    <property type="match status" value="1"/>
</dbReference>
<dbReference type="InterPro" id="IPR006860">
    <property type="entry name" value="FecR"/>
</dbReference>
<dbReference type="KEGG" id="snn:EWH46_04560"/>
<dbReference type="EMBL" id="JBEPLS010000006">
    <property type="protein sequence ID" value="MET3604158.1"/>
    <property type="molecule type" value="Genomic_DNA"/>
</dbReference>
<name>A0A5C1Q0E7_9BURK</name>
<dbReference type="PANTHER" id="PTHR38731">
    <property type="entry name" value="LIPL45-RELATED LIPOPROTEIN-RELATED"/>
    <property type="match status" value="1"/>
</dbReference>
<dbReference type="CDD" id="cd00118">
    <property type="entry name" value="LysM"/>
    <property type="match status" value="1"/>
</dbReference>
<dbReference type="RefSeq" id="WP_149502869.1">
    <property type="nucleotide sequence ID" value="NZ_CP035708.1"/>
</dbReference>
<proteinExistence type="predicted"/>
<feature type="chain" id="PRO_5044618764" evidence="2">
    <location>
        <begin position="31"/>
        <end position="578"/>
    </location>
</feature>
<feature type="domain" description="LysM" evidence="3">
    <location>
        <begin position="35"/>
        <end position="81"/>
    </location>
</feature>
<protein>
    <submittedName>
        <fullName evidence="5">LysM peptidoglycan-binding domain-containing protein</fullName>
    </submittedName>
</protein>
<evidence type="ECO:0000313" key="6">
    <source>
        <dbReference type="Proteomes" id="UP000323522"/>
    </source>
</evidence>
<evidence type="ECO:0000313" key="5">
    <source>
        <dbReference type="EMBL" id="QEN00124.1"/>
    </source>
</evidence>
<reference evidence="4 7" key="2">
    <citation type="submission" date="2024-06" db="EMBL/GenBank/DDBJ databases">
        <title>Genomic Encyclopedia of Type Strains, Phase IV (KMG-IV): sequencing the most valuable type-strain genomes for metagenomic binning, comparative biology and taxonomic classification.</title>
        <authorList>
            <person name="Goeker M."/>
        </authorList>
    </citation>
    <scope>NUCLEOTIDE SEQUENCE [LARGE SCALE GENOMIC DNA]</scope>
    <source>
        <strain evidence="4 7">D-501</strain>
    </source>
</reference>
<dbReference type="InterPro" id="IPR018392">
    <property type="entry name" value="LysM"/>
</dbReference>
<organism evidence="5 6">
    <name type="scientific">Sphaerotilus sulfidivorans</name>
    <dbReference type="NCBI Taxonomy" id="639200"/>
    <lineage>
        <taxon>Bacteria</taxon>
        <taxon>Pseudomonadati</taxon>
        <taxon>Pseudomonadota</taxon>
        <taxon>Betaproteobacteria</taxon>
        <taxon>Burkholderiales</taxon>
        <taxon>Sphaerotilaceae</taxon>
        <taxon>Sphaerotilus</taxon>
    </lineage>
</organism>
<dbReference type="Proteomes" id="UP000323522">
    <property type="component" value="Chromosome"/>
</dbReference>
<dbReference type="SUPFAM" id="SSF54106">
    <property type="entry name" value="LysM domain"/>
    <property type="match status" value="1"/>
</dbReference>
<dbReference type="PANTHER" id="PTHR38731:SF1">
    <property type="entry name" value="FECR PROTEIN DOMAIN-CONTAINING PROTEIN"/>
    <property type="match status" value="1"/>
</dbReference>
<evidence type="ECO:0000259" key="3">
    <source>
        <dbReference type="PROSITE" id="PS51782"/>
    </source>
</evidence>
<dbReference type="Proteomes" id="UP001549111">
    <property type="component" value="Unassembled WGS sequence"/>
</dbReference>
<keyword evidence="2" id="KW-0732">Signal</keyword>
<evidence type="ECO:0000256" key="2">
    <source>
        <dbReference type="SAM" id="SignalP"/>
    </source>
</evidence>
<dbReference type="AlphaFoldDB" id="A0A5C1Q0E7"/>
<dbReference type="OrthoDB" id="9813091at2"/>
<sequence length="578" mass="62084">MLRLPTPSLLALHGLCGLIAGLASATAVQAATPDLLYTVRPGDSAWSLMQRHLNDPARWLDLRRLNRLQGDRLRPGQVLRIPVPWLRLHSRQVRLLALSGQVRTGPAGSPGQWTAAREGMTLGPEQVLSTGADGSATLQVDDGSVLLLRPDSELQLRPVDAERARQALSRSLDSPASGPAAPPATPQIGLRLELLRGGLESRVAPQRDGTRLEVITPSAATVVRGTEFRIRATDQGSLAEVVQGEIGFGNAAGEIALGRATGSVAAAAGGAPLPAQPLLPAPDLAALPSRLSVTRLRQIDWSRPSGAGPLQLQWLDRPADAAPPEPAAPLPRLVAEHRLMPDASGRLPQLQPPPPGAYRLRVRGVDRHGLEGLSAEREVEIIAVEPPRPLLPPDEGWMPSGLPLLQWSASAGADRYRLRIEAQDDRPAIEVEVDRPQWQAPRLPPGRHLWRIAALECASRAGPCWPAGDFGPARALNVPWPAPELLEPQLDGHGRLLLQWRGIEPEALVQLQIATDEDFREVLLDEPRHGDQVRLPLPPPDLAGPLHVRVRPLPAGGGLGPWSGTRLVHGPMLRAGRD</sequence>